<accession>A0A166FN52</accession>
<evidence type="ECO:0000313" key="3">
    <source>
        <dbReference type="EMBL" id="KZT40833.1"/>
    </source>
</evidence>
<evidence type="ECO:0000313" key="4">
    <source>
        <dbReference type="Proteomes" id="UP000076798"/>
    </source>
</evidence>
<feature type="transmembrane region" description="Helical" evidence="2">
    <location>
        <begin position="193"/>
        <end position="216"/>
    </location>
</feature>
<keyword evidence="2" id="KW-1133">Transmembrane helix</keyword>
<keyword evidence="4" id="KW-1185">Reference proteome</keyword>
<dbReference type="AlphaFoldDB" id="A0A166FN52"/>
<evidence type="ECO:0000256" key="1">
    <source>
        <dbReference type="SAM" id="MobiDB-lite"/>
    </source>
</evidence>
<dbReference type="EMBL" id="KV428027">
    <property type="protein sequence ID" value="KZT40833.1"/>
    <property type="molecule type" value="Genomic_DNA"/>
</dbReference>
<dbReference type="Proteomes" id="UP000076798">
    <property type="component" value="Unassembled WGS sequence"/>
</dbReference>
<name>A0A166FN52_9AGAM</name>
<organism evidence="3 4">
    <name type="scientific">Sistotremastrum suecicum HHB10207 ss-3</name>
    <dbReference type="NCBI Taxonomy" id="1314776"/>
    <lineage>
        <taxon>Eukaryota</taxon>
        <taxon>Fungi</taxon>
        <taxon>Dikarya</taxon>
        <taxon>Basidiomycota</taxon>
        <taxon>Agaricomycotina</taxon>
        <taxon>Agaricomycetes</taxon>
        <taxon>Sistotremastrales</taxon>
        <taxon>Sistotremastraceae</taxon>
        <taxon>Sistotremastrum</taxon>
    </lineage>
</organism>
<keyword evidence="2" id="KW-0472">Membrane</keyword>
<feature type="region of interest" description="Disordered" evidence="1">
    <location>
        <begin position="139"/>
        <end position="185"/>
    </location>
</feature>
<proteinExistence type="predicted"/>
<reference evidence="3 4" key="1">
    <citation type="journal article" date="2016" name="Mol. Biol. Evol.">
        <title>Comparative Genomics of Early-Diverging Mushroom-Forming Fungi Provides Insights into the Origins of Lignocellulose Decay Capabilities.</title>
        <authorList>
            <person name="Nagy L.G."/>
            <person name="Riley R."/>
            <person name="Tritt A."/>
            <person name="Adam C."/>
            <person name="Daum C."/>
            <person name="Floudas D."/>
            <person name="Sun H."/>
            <person name="Yadav J.S."/>
            <person name="Pangilinan J."/>
            <person name="Larsson K.H."/>
            <person name="Matsuura K."/>
            <person name="Barry K."/>
            <person name="Labutti K."/>
            <person name="Kuo R."/>
            <person name="Ohm R.A."/>
            <person name="Bhattacharya S.S."/>
            <person name="Shirouzu T."/>
            <person name="Yoshinaga Y."/>
            <person name="Martin F.M."/>
            <person name="Grigoriev I.V."/>
            <person name="Hibbett D.S."/>
        </authorList>
    </citation>
    <scope>NUCLEOTIDE SEQUENCE [LARGE SCALE GENOMIC DNA]</scope>
    <source>
        <strain evidence="3 4">HHB10207 ss-3</strain>
    </source>
</reference>
<sequence length="293" mass="31096">MPPVKVLYLLRPSWDRLTSMSQAKLSAADDTRQHVRLEGRQDSTTSTSGIFTSLTEMIIPVNTQGISGIFAPTTTNTDQALTSTLWETVTVEATPTSTTTTTAITTSTTSTGTDSDTDTDTDTWSISSGSIILAPIPTASTTSSTSTLSTTSPSSADTPAPTFTPLIAPTSSASPQSATKATSGDMSQSLPRILGAFIGGFFSLLFIIAFILFMVWRARKRRRARGYGGDSFMLLNSNASSGSGHRPKKPKRTLSGMSMDVMEMSLTANNGGFIPPPMPSTPRKGSQDFEVRP</sequence>
<gene>
    <name evidence="3" type="ORF">SISSUDRAFT_412617</name>
</gene>
<evidence type="ECO:0000256" key="2">
    <source>
        <dbReference type="SAM" id="Phobius"/>
    </source>
</evidence>
<evidence type="ECO:0008006" key="5">
    <source>
        <dbReference type="Google" id="ProtNLM"/>
    </source>
</evidence>
<keyword evidence="2" id="KW-0812">Transmembrane</keyword>
<feature type="region of interest" description="Disordered" evidence="1">
    <location>
        <begin position="270"/>
        <end position="293"/>
    </location>
</feature>
<feature type="region of interest" description="Disordered" evidence="1">
    <location>
        <begin position="100"/>
        <end position="121"/>
    </location>
</feature>
<feature type="compositionally biased region" description="Low complexity" evidence="1">
    <location>
        <begin position="139"/>
        <end position="183"/>
    </location>
</feature>
<protein>
    <recommendedName>
        <fullName evidence="5">Mid2 domain-containing protein</fullName>
    </recommendedName>
</protein>
<feature type="compositionally biased region" description="Low complexity" evidence="1">
    <location>
        <begin position="100"/>
        <end position="114"/>
    </location>
</feature>